<dbReference type="Gene3D" id="3.30.70.120">
    <property type="match status" value="1"/>
</dbReference>
<gene>
    <name evidence="1" type="ORF">AOT14_13740</name>
</gene>
<dbReference type="Pfam" id="PF11582">
    <property type="entry name" value="DUF3240"/>
    <property type="match status" value="1"/>
</dbReference>
<accession>A0A0S1AY80</accession>
<evidence type="ECO:0008006" key="3">
    <source>
        <dbReference type="Google" id="ProtNLM"/>
    </source>
</evidence>
<dbReference type="Proteomes" id="UP000061010">
    <property type="component" value="Chromosome"/>
</dbReference>
<dbReference type="KEGG" id="sacz:AOT14_13740"/>
<organism evidence="1 2">
    <name type="scientific">Stenotrophomonas acidaminiphila</name>
    <dbReference type="NCBI Taxonomy" id="128780"/>
    <lineage>
        <taxon>Bacteria</taxon>
        <taxon>Pseudomonadati</taxon>
        <taxon>Pseudomonadota</taxon>
        <taxon>Gammaproteobacteria</taxon>
        <taxon>Lysobacterales</taxon>
        <taxon>Lysobacteraceae</taxon>
        <taxon>Stenotrophomonas</taxon>
    </lineage>
</organism>
<reference evidence="1 2" key="1">
    <citation type="journal article" date="2015" name="Genome Announc.">
        <title>Complete Genome Sequencing of Stenotrophomonas acidaminiphila ZAC14D2_NAIMI4_2, a Multidrug-Resistant Strain Isolated from Sediments of a Polluted River in Mexico, Uncovers New Antibiotic Resistance Genes and a Novel Class-II Lasso Peptide Biosynthesis Gene Cluster.</title>
        <authorList>
            <person name="Vinuesa P."/>
            <person name="Ochoa-Sanchez L.E."/>
        </authorList>
    </citation>
    <scope>NUCLEOTIDE SEQUENCE [LARGE SCALE GENOMIC DNA]</scope>
    <source>
        <strain evidence="1 2">ZAC14D2_NAIMI4_2</strain>
    </source>
</reference>
<sequence precursor="true">MELRRLNLVFSPVLEDAVIAALLDMPDLPGFTTLHGEGHGSSFDKASSRERVRGRVARDMAWLVLPAERVDDVLDGLRQRLPGADIRWWSEIVERFGRLA</sequence>
<dbReference type="EMBL" id="CP012900">
    <property type="protein sequence ID" value="ALJ27777.1"/>
    <property type="molecule type" value="Genomic_DNA"/>
</dbReference>
<keyword evidence="2" id="KW-1185">Reference proteome</keyword>
<dbReference type="InterPro" id="IPR015867">
    <property type="entry name" value="N-reg_PII/ATP_PRibTrfase_C"/>
</dbReference>
<dbReference type="GeneID" id="78389087"/>
<dbReference type="OrthoDB" id="9180928at2"/>
<dbReference type="AlphaFoldDB" id="A0A0S1AY80"/>
<proteinExistence type="predicted"/>
<evidence type="ECO:0000313" key="2">
    <source>
        <dbReference type="Proteomes" id="UP000061010"/>
    </source>
</evidence>
<dbReference type="RefSeq" id="WP_054664553.1">
    <property type="nucleotide sequence ID" value="NZ_CP043567.1"/>
</dbReference>
<dbReference type="PATRIC" id="fig|128780.6.peg.1386"/>
<name>A0A0S1AY80_9GAMM</name>
<protein>
    <recommendedName>
        <fullName evidence="3">DUF3240 domain-containing protein</fullName>
    </recommendedName>
</protein>
<evidence type="ECO:0000313" key="1">
    <source>
        <dbReference type="EMBL" id="ALJ27777.1"/>
    </source>
</evidence>
<dbReference type="InterPro" id="IPR021634">
    <property type="entry name" value="DUF3240"/>
</dbReference>